<dbReference type="Proteomes" id="UP000824469">
    <property type="component" value="Unassembled WGS sequence"/>
</dbReference>
<gene>
    <name evidence="1" type="ORF">KI387_037836</name>
</gene>
<dbReference type="EMBL" id="JAHRHJ020000007">
    <property type="protein sequence ID" value="KAH9309925.1"/>
    <property type="molecule type" value="Genomic_DNA"/>
</dbReference>
<protein>
    <submittedName>
        <fullName evidence="1">Uncharacterized protein</fullName>
    </submittedName>
</protein>
<feature type="non-terminal residue" evidence="1">
    <location>
        <position position="1"/>
    </location>
</feature>
<sequence>DGASDPNMAYVNTKDPLFLKVSSVNALAKPGMDSEGGDGFDRFVDPVGINELFSNFKSFPPPTSTTLLMHALLETTVNHVDHGGCNPWADRNFNLLEVHIGVIEGEHLNDFLVAPSFSLDDEVGWTKVLVEASLS</sequence>
<proteinExistence type="predicted"/>
<keyword evidence="2" id="KW-1185">Reference proteome</keyword>
<name>A0AA38FTU4_TAXCH</name>
<organism evidence="1 2">
    <name type="scientific">Taxus chinensis</name>
    <name type="common">Chinese yew</name>
    <name type="synonym">Taxus wallichiana var. chinensis</name>
    <dbReference type="NCBI Taxonomy" id="29808"/>
    <lineage>
        <taxon>Eukaryota</taxon>
        <taxon>Viridiplantae</taxon>
        <taxon>Streptophyta</taxon>
        <taxon>Embryophyta</taxon>
        <taxon>Tracheophyta</taxon>
        <taxon>Spermatophyta</taxon>
        <taxon>Pinopsida</taxon>
        <taxon>Pinidae</taxon>
        <taxon>Conifers II</taxon>
        <taxon>Cupressales</taxon>
        <taxon>Taxaceae</taxon>
        <taxon>Taxus</taxon>
    </lineage>
</organism>
<dbReference type="AlphaFoldDB" id="A0AA38FTU4"/>
<evidence type="ECO:0000313" key="1">
    <source>
        <dbReference type="EMBL" id="KAH9309925.1"/>
    </source>
</evidence>
<accession>A0AA38FTU4</accession>
<evidence type="ECO:0000313" key="2">
    <source>
        <dbReference type="Proteomes" id="UP000824469"/>
    </source>
</evidence>
<comment type="caution">
    <text evidence="1">The sequence shown here is derived from an EMBL/GenBank/DDBJ whole genome shotgun (WGS) entry which is preliminary data.</text>
</comment>
<reference evidence="1 2" key="1">
    <citation type="journal article" date="2021" name="Nat. Plants">
        <title>The Taxus genome provides insights into paclitaxel biosynthesis.</title>
        <authorList>
            <person name="Xiong X."/>
            <person name="Gou J."/>
            <person name="Liao Q."/>
            <person name="Li Y."/>
            <person name="Zhou Q."/>
            <person name="Bi G."/>
            <person name="Li C."/>
            <person name="Du R."/>
            <person name="Wang X."/>
            <person name="Sun T."/>
            <person name="Guo L."/>
            <person name="Liang H."/>
            <person name="Lu P."/>
            <person name="Wu Y."/>
            <person name="Zhang Z."/>
            <person name="Ro D.K."/>
            <person name="Shang Y."/>
            <person name="Huang S."/>
            <person name="Yan J."/>
        </authorList>
    </citation>
    <scope>NUCLEOTIDE SEQUENCE [LARGE SCALE GENOMIC DNA]</scope>
    <source>
        <strain evidence="1">Ta-2019</strain>
    </source>
</reference>